<gene>
    <name evidence="1" type="ORF">ABSH63_14285</name>
</gene>
<dbReference type="RefSeq" id="WP_352890575.1">
    <property type="nucleotide sequence ID" value="NZ_JBEPIJ010000022.1"/>
</dbReference>
<comment type="caution">
    <text evidence="1">The sequence shown here is derived from an EMBL/GenBank/DDBJ whole genome shotgun (WGS) entry which is preliminary data.</text>
</comment>
<dbReference type="EMBL" id="JBEPIJ010000022">
    <property type="protein sequence ID" value="MES0875168.1"/>
    <property type="molecule type" value="Genomic_DNA"/>
</dbReference>
<dbReference type="InterPro" id="IPR019587">
    <property type="entry name" value="Polyketide_cyclase/dehydratase"/>
</dbReference>
<dbReference type="InterPro" id="IPR023393">
    <property type="entry name" value="START-like_dom_sf"/>
</dbReference>
<proteinExistence type="predicted"/>
<accession>A0ABV2AD50</accession>
<protein>
    <submittedName>
        <fullName evidence="1">SRPBCC family protein</fullName>
    </submittedName>
</protein>
<dbReference type="SUPFAM" id="SSF55961">
    <property type="entry name" value="Bet v1-like"/>
    <property type="match status" value="1"/>
</dbReference>
<dbReference type="Gene3D" id="3.30.530.20">
    <property type="match status" value="1"/>
</dbReference>
<dbReference type="Proteomes" id="UP001465331">
    <property type="component" value="Unassembled WGS sequence"/>
</dbReference>
<keyword evidence="2" id="KW-1185">Reference proteome</keyword>
<dbReference type="Pfam" id="PF10604">
    <property type="entry name" value="Polyketide_cyc2"/>
    <property type="match status" value="1"/>
</dbReference>
<name>A0ABV2AD50_9GAMM</name>
<sequence length="144" mass="16564">MSQQQIRQHLRIRAPIERVFAFFADHERFVTLFGARCRRIVDGQDEPNGLGSVRRIGRGPLSFEETIVTFEKNRRIEYAITRGSPIRNHRGTIDFRDDRGATVIDYVIRFEPKIPLTGSLIARGLKLAWRLHAPKVLARLEDGA</sequence>
<reference evidence="1 2" key="1">
    <citation type="submission" date="2024-06" db="EMBL/GenBank/DDBJ databases">
        <authorList>
            <person name="Li Z."/>
            <person name="Jiang Y."/>
        </authorList>
    </citation>
    <scope>NUCLEOTIDE SEQUENCE [LARGE SCALE GENOMIC DNA]</scope>
    <source>
        <strain evidence="1 2">HSW-8</strain>
    </source>
</reference>
<evidence type="ECO:0000313" key="2">
    <source>
        <dbReference type="Proteomes" id="UP001465331"/>
    </source>
</evidence>
<evidence type="ECO:0000313" key="1">
    <source>
        <dbReference type="EMBL" id="MES0875168.1"/>
    </source>
</evidence>
<dbReference type="CDD" id="cd07821">
    <property type="entry name" value="PYR_PYL_RCAR_like"/>
    <property type="match status" value="1"/>
</dbReference>
<organism evidence="1 2">
    <name type="scientific">Sinimarinibacterium thermocellulolyticum</name>
    <dbReference type="NCBI Taxonomy" id="3170016"/>
    <lineage>
        <taxon>Bacteria</taxon>
        <taxon>Pseudomonadati</taxon>
        <taxon>Pseudomonadota</taxon>
        <taxon>Gammaproteobacteria</taxon>
        <taxon>Nevskiales</taxon>
        <taxon>Nevskiaceae</taxon>
        <taxon>Sinimarinibacterium</taxon>
    </lineage>
</organism>